<keyword evidence="2" id="KW-1133">Transmembrane helix</keyword>
<keyword evidence="4" id="KW-1185">Reference proteome</keyword>
<sequence>MTGVGADGDELDLDAPAADPLPRHRVHGRDPSHDRGRELRRGRWAVVAAVVVVVVAVGAGLVAQRRATHGRPVPLDGSASAQELFPVLGAPARAGTALPDGLAEDVGALPGSERLLAVAPAGAFWVARSPSSGVCLLVRPTDPSLSSGGLCTSAAKAVGGVALPSGGGPSGTLLPSGASTEAVEAAGDAELVPGLWVDEETAAGVVSTAVESASSRLPAVQVTVHRGTGWLPVLLTAPGRPYAVVLACLRPTRVKLSLDAEEVPSRPCPDDVLVRPFVGTGEPVQVGLQAPDGLVWAAEVVTCTGPATAPTC</sequence>
<evidence type="ECO:0000256" key="2">
    <source>
        <dbReference type="SAM" id="Phobius"/>
    </source>
</evidence>
<evidence type="ECO:0000313" key="3">
    <source>
        <dbReference type="EMBL" id="TXR55533.1"/>
    </source>
</evidence>
<feature type="compositionally biased region" description="Basic and acidic residues" evidence="1">
    <location>
        <begin position="28"/>
        <end position="38"/>
    </location>
</feature>
<dbReference type="Proteomes" id="UP000321234">
    <property type="component" value="Unassembled WGS sequence"/>
</dbReference>
<keyword evidence="2" id="KW-0812">Transmembrane</keyword>
<comment type="caution">
    <text evidence="3">The sequence shown here is derived from an EMBL/GenBank/DDBJ whole genome shotgun (WGS) entry which is preliminary data.</text>
</comment>
<evidence type="ECO:0000256" key="1">
    <source>
        <dbReference type="SAM" id="MobiDB-lite"/>
    </source>
</evidence>
<reference evidence="3 4" key="1">
    <citation type="submission" date="2019-07" db="EMBL/GenBank/DDBJ databases">
        <title>Quadrisphaera sp. strain DD2A genome sequencing and assembly.</title>
        <authorList>
            <person name="Kim I."/>
        </authorList>
    </citation>
    <scope>NUCLEOTIDE SEQUENCE [LARGE SCALE GENOMIC DNA]</scope>
    <source>
        <strain evidence="3 4">DD2A</strain>
    </source>
</reference>
<dbReference type="RefSeq" id="WP_147927109.1">
    <property type="nucleotide sequence ID" value="NZ_VKAC01000008.1"/>
</dbReference>
<gene>
    <name evidence="3" type="ORF">FMM08_14655</name>
</gene>
<feature type="region of interest" description="Disordered" evidence="1">
    <location>
        <begin position="1"/>
        <end position="38"/>
    </location>
</feature>
<accession>A0A5C8ZEA4</accession>
<feature type="transmembrane region" description="Helical" evidence="2">
    <location>
        <begin position="44"/>
        <end position="63"/>
    </location>
</feature>
<keyword evidence="2" id="KW-0472">Membrane</keyword>
<dbReference type="OrthoDB" id="5020878at2"/>
<proteinExistence type="predicted"/>
<protein>
    <submittedName>
        <fullName evidence="3">Uncharacterized protein</fullName>
    </submittedName>
</protein>
<dbReference type="EMBL" id="VKAC01000008">
    <property type="protein sequence ID" value="TXR55533.1"/>
    <property type="molecule type" value="Genomic_DNA"/>
</dbReference>
<name>A0A5C8ZEA4_9ACTN</name>
<evidence type="ECO:0000313" key="4">
    <source>
        <dbReference type="Proteomes" id="UP000321234"/>
    </source>
</evidence>
<organism evidence="3 4">
    <name type="scientific">Quadrisphaera setariae</name>
    <dbReference type="NCBI Taxonomy" id="2593304"/>
    <lineage>
        <taxon>Bacteria</taxon>
        <taxon>Bacillati</taxon>
        <taxon>Actinomycetota</taxon>
        <taxon>Actinomycetes</taxon>
        <taxon>Kineosporiales</taxon>
        <taxon>Kineosporiaceae</taxon>
        <taxon>Quadrisphaera</taxon>
    </lineage>
</organism>
<dbReference type="AlphaFoldDB" id="A0A5C8ZEA4"/>